<dbReference type="InterPro" id="IPR012919">
    <property type="entry name" value="SUN_dom"/>
</dbReference>
<evidence type="ECO:0000259" key="8">
    <source>
        <dbReference type="PROSITE" id="PS51469"/>
    </source>
</evidence>
<gene>
    <name evidence="9" type="ORF">SPHA_27560</name>
</gene>
<accession>A0A812C4H5</accession>
<dbReference type="EMBL" id="CAHIKZ030001075">
    <property type="protein sequence ID" value="CAE1251546.1"/>
    <property type="molecule type" value="Genomic_DNA"/>
</dbReference>
<evidence type="ECO:0000313" key="10">
    <source>
        <dbReference type="Proteomes" id="UP000597762"/>
    </source>
</evidence>
<feature type="region of interest" description="Disordered" evidence="6">
    <location>
        <begin position="445"/>
        <end position="479"/>
    </location>
</feature>
<organism evidence="9 10">
    <name type="scientific">Acanthosepion pharaonis</name>
    <name type="common">Pharaoh cuttlefish</name>
    <name type="synonym">Sepia pharaonis</name>
    <dbReference type="NCBI Taxonomy" id="158019"/>
    <lineage>
        <taxon>Eukaryota</taxon>
        <taxon>Metazoa</taxon>
        <taxon>Spiralia</taxon>
        <taxon>Lophotrochozoa</taxon>
        <taxon>Mollusca</taxon>
        <taxon>Cephalopoda</taxon>
        <taxon>Coleoidea</taxon>
        <taxon>Decapodiformes</taxon>
        <taxon>Sepiida</taxon>
        <taxon>Sepiina</taxon>
        <taxon>Sepiidae</taxon>
        <taxon>Acanthosepion</taxon>
    </lineage>
</organism>
<protein>
    <submittedName>
        <fullName evidence="9">SUN1_2</fullName>
    </submittedName>
</protein>
<evidence type="ECO:0000256" key="6">
    <source>
        <dbReference type="SAM" id="MobiDB-lite"/>
    </source>
</evidence>
<feature type="region of interest" description="Disordered" evidence="6">
    <location>
        <begin position="318"/>
        <end position="352"/>
    </location>
</feature>
<keyword evidence="5 7" id="KW-0472">Membrane</keyword>
<feature type="domain" description="SUN" evidence="8">
    <location>
        <begin position="944"/>
        <end position="1105"/>
    </location>
</feature>
<evidence type="ECO:0000256" key="7">
    <source>
        <dbReference type="SAM" id="Phobius"/>
    </source>
</evidence>
<dbReference type="PROSITE" id="PS51469">
    <property type="entry name" value="SUN"/>
    <property type="match status" value="1"/>
</dbReference>
<feature type="compositionally biased region" description="Polar residues" evidence="6">
    <location>
        <begin position="447"/>
        <end position="479"/>
    </location>
</feature>
<dbReference type="GO" id="GO:0043495">
    <property type="term" value="F:protein-membrane adaptor activity"/>
    <property type="evidence" value="ECO:0007669"/>
    <property type="project" value="TreeGrafter"/>
</dbReference>
<feature type="transmembrane region" description="Helical" evidence="7">
    <location>
        <begin position="614"/>
        <end position="638"/>
    </location>
</feature>
<feature type="transmembrane region" description="Helical" evidence="7">
    <location>
        <begin position="158"/>
        <end position="181"/>
    </location>
</feature>
<dbReference type="AlphaFoldDB" id="A0A812C4H5"/>
<proteinExistence type="predicted"/>
<comment type="caution">
    <text evidence="9">The sequence shown here is derived from an EMBL/GenBank/DDBJ whole genome shotgun (WGS) entry which is preliminary data.</text>
</comment>
<dbReference type="Proteomes" id="UP000597762">
    <property type="component" value="Unassembled WGS sequence"/>
</dbReference>
<evidence type="ECO:0000256" key="2">
    <source>
        <dbReference type="ARBA" id="ARBA00022692"/>
    </source>
</evidence>
<feature type="transmembrane region" description="Helical" evidence="7">
    <location>
        <begin position="12"/>
        <end position="37"/>
    </location>
</feature>
<evidence type="ECO:0000256" key="3">
    <source>
        <dbReference type="ARBA" id="ARBA00022989"/>
    </source>
</evidence>
<evidence type="ECO:0000256" key="5">
    <source>
        <dbReference type="ARBA" id="ARBA00023136"/>
    </source>
</evidence>
<keyword evidence="2 7" id="KW-0812">Transmembrane</keyword>
<evidence type="ECO:0000256" key="4">
    <source>
        <dbReference type="ARBA" id="ARBA00023054"/>
    </source>
</evidence>
<evidence type="ECO:0000313" key="9">
    <source>
        <dbReference type="EMBL" id="CAE1251546.1"/>
    </source>
</evidence>
<dbReference type="InterPro" id="IPR045119">
    <property type="entry name" value="SUN1-5"/>
</dbReference>
<dbReference type="PANTHER" id="PTHR12911">
    <property type="entry name" value="SAD1/UNC-84-LIKE PROTEIN-RELATED"/>
    <property type="match status" value="1"/>
</dbReference>
<sequence>MANGRGVTRPRPLLWVTSSLLAAFLFLLLLPLAHLIVNYRLRNFIFGGYLFFLLYVFELLLALLPMDNTRKLLLFDFVIRSCSLFACCFSYFLQALLSAIALAFLIRSLFLYSSFCLSIAIERALLWRSLSRYPSSILATDLANAFLALSFIRYSSFILFLLCASAFLALSRALILKKIAFKLKTSNKKKRVFKTSGGSFISDSSQNSSTLSDALDISEYLEYEWFDLEPKTDYTYSRSVSYNNVKGDKIYISPNMSRRRLHGDTSLLGSQESPKKMIPTSTHWLRSREKVTDFSTPQHSENSFSSYLSENIHNEHLENNQGSALQTSNSVINRRRSSNNSKHESSNTKTVTTITNTVTEFYEDSEGQIEKGMKEANTSKAIKENQALSSSSSSFSSSSAAAATASREFTKETVTTDYLIKDKSADIYDNDKALLYGKDSNLDSHYRQQSTSSYKSNSAHYNKNESAGSTSEKSSGYYTQSGNMSQKRFLAQKMASAVAALSLPGSYFKKDTTTTVKHMYGLDSDTDDYDDVCGRSTTAKASASSGIYSMSSPYYAGTKQATARTASRDGLVLATAKGAKRLCTKTVTTVIEVVDWLTLGTTRKVASVVTSRRLCCCCLPLLLLLLLPLLLSGLWAIAELSAKNSTTIINQLTMLPFIRKPEVIMIERGGASTSQLLLEKQVQMLILQMQETREKQNEQLSRADVEAMIKSMSAEQLAAFMGHLNQNGLKQNEQLEGWKQEQLAHFETVNEKMKLLITKAETLNTELMAAKKSLESQSSASGENKNKIALLEESLHTLVGEFSHLKNFQHEYYNLFKNCCKNATAIRSDIKEEVYAALLKVLGGNTGGDSGTAESVVQQTLTAWLHDNYISRSELDSQLSVLAKTLTKKLQDMLLKEKPNATLYLSGVNSGISESFVRALVDDALVKFSADKTGMADFALESGGGSVISTRCSETYTKKTALVSIFGIPLFYKSNSPRTAIQPDVNPGECWAFKGSIGTLVIQLSRKIKITAISMEHIPKSISPHGRIDSAPKDFSVYSLSDLNDQKGVCLGNYTYEDNGRPIQQFSLQVENTAATQLVEVRISSNHGNLEFTCLYRFRVHGIPDDP</sequence>
<dbReference type="FunFam" id="2.60.120.260:FF:000009">
    <property type="entry name" value="SUN domain-containing protein 1 isoform X1"/>
    <property type="match status" value="1"/>
</dbReference>
<dbReference type="Pfam" id="PF07738">
    <property type="entry name" value="Sad1_UNC"/>
    <property type="match status" value="1"/>
</dbReference>
<keyword evidence="10" id="KW-1185">Reference proteome</keyword>
<keyword evidence="3 7" id="KW-1133">Transmembrane helix</keyword>
<comment type="subcellular location">
    <subcellularLocation>
        <location evidence="1">Membrane</location>
    </subcellularLocation>
</comment>
<dbReference type="OrthoDB" id="342281at2759"/>
<keyword evidence="4" id="KW-0175">Coiled coil</keyword>
<dbReference type="GO" id="GO:0034993">
    <property type="term" value="C:meiotic nuclear membrane microtubule tethering complex"/>
    <property type="evidence" value="ECO:0007669"/>
    <property type="project" value="TreeGrafter"/>
</dbReference>
<dbReference type="PANTHER" id="PTHR12911:SF8">
    <property type="entry name" value="KLAROID PROTEIN-RELATED"/>
    <property type="match status" value="1"/>
</dbReference>
<name>A0A812C4H5_ACAPH</name>
<evidence type="ECO:0000256" key="1">
    <source>
        <dbReference type="ARBA" id="ARBA00004370"/>
    </source>
</evidence>
<feature type="transmembrane region" description="Helical" evidence="7">
    <location>
        <begin position="43"/>
        <end position="65"/>
    </location>
</feature>
<dbReference type="Gene3D" id="2.60.120.260">
    <property type="entry name" value="Galactose-binding domain-like"/>
    <property type="match status" value="1"/>
</dbReference>
<reference evidence="9" key="1">
    <citation type="submission" date="2021-01" db="EMBL/GenBank/DDBJ databases">
        <authorList>
            <person name="Li R."/>
            <person name="Bekaert M."/>
        </authorList>
    </citation>
    <scope>NUCLEOTIDE SEQUENCE</scope>
    <source>
        <strain evidence="9">Farmed</strain>
    </source>
</reference>